<evidence type="ECO:0000313" key="2">
    <source>
        <dbReference type="Proteomes" id="UP000008983"/>
    </source>
</evidence>
<dbReference type="RefSeq" id="XP_004030523.1">
    <property type="nucleotide sequence ID" value="XM_004030475.1"/>
</dbReference>
<organism evidence="1 2">
    <name type="scientific">Ichthyophthirius multifiliis</name>
    <name type="common">White spot disease agent</name>
    <name type="synonym">Ich</name>
    <dbReference type="NCBI Taxonomy" id="5932"/>
    <lineage>
        <taxon>Eukaryota</taxon>
        <taxon>Sar</taxon>
        <taxon>Alveolata</taxon>
        <taxon>Ciliophora</taxon>
        <taxon>Intramacronucleata</taxon>
        <taxon>Oligohymenophorea</taxon>
        <taxon>Hymenostomatida</taxon>
        <taxon>Ophryoglenina</taxon>
        <taxon>Ichthyophthirius</taxon>
    </lineage>
</organism>
<gene>
    <name evidence="1" type="ORF">IMG5_159340</name>
</gene>
<dbReference type="GO" id="GO:0016787">
    <property type="term" value="F:hydrolase activity"/>
    <property type="evidence" value="ECO:0007669"/>
    <property type="project" value="UniProtKB-KW"/>
</dbReference>
<accession>G0QZS0</accession>
<dbReference type="AlphaFoldDB" id="G0QZS0"/>
<dbReference type="InParanoid" id="G0QZS0"/>
<name>G0QZS0_ICHMU</name>
<keyword evidence="2" id="KW-1185">Reference proteome</keyword>
<proteinExistence type="predicted"/>
<sequence length="88" mass="10325">MTLQNSILLVKYIRGMKHELNLNKNQKLIDKSSYQIQPLNSRVFDFELRQNLKINDEVDCCDSSQIWYKSHVLEVKDEGTENKLVLIG</sequence>
<reference evidence="1 2" key="1">
    <citation type="submission" date="2011-07" db="EMBL/GenBank/DDBJ databases">
        <authorList>
            <person name="Coyne R."/>
            <person name="Brami D."/>
            <person name="Johnson J."/>
            <person name="Hostetler J."/>
            <person name="Hannick L."/>
            <person name="Clark T."/>
            <person name="Cassidy-Hanley D."/>
            <person name="Inman J."/>
        </authorList>
    </citation>
    <scope>NUCLEOTIDE SEQUENCE [LARGE SCALE GENOMIC DNA]</scope>
    <source>
        <strain evidence="1 2">G5</strain>
    </source>
</reference>
<evidence type="ECO:0000313" key="1">
    <source>
        <dbReference type="EMBL" id="EGR29287.1"/>
    </source>
</evidence>
<dbReference type="EMBL" id="GL984166">
    <property type="protein sequence ID" value="EGR29287.1"/>
    <property type="molecule type" value="Genomic_DNA"/>
</dbReference>
<keyword evidence="1" id="KW-0378">Hydrolase</keyword>
<dbReference type="GeneID" id="14905381"/>
<dbReference type="Proteomes" id="UP000008983">
    <property type="component" value="Unassembled WGS sequence"/>
</dbReference>
<protein>
    <submittedName>
        <fullName evidence="1">Ubiquitin carboxyl-terminal hydrolase family protein, putative</fullName>
    </submittedName>
</protein>